<accession>A0A5B7CL38</accession>
<dbReference type="AlphaFoldDB" id="A0A5B7CL38"/>
<evidence type="ECO:0000313" key="2">
    <source>
        <dbReference type="Proteomes" id="UP000324222"/>
    </source>
</evidence>
<keyword evidence="2" id="KW-1185">Reference proteome</keyword>
<reference evidence="1 2" key="1">
    <citation type="submission" date="2019-05" db="EMBL/GenBank/DDBJ databases">
        <title>Another draft genome of Portunus trituberculatus and its Hox gene families provides insights of decapod evolution.</title>
        <authorList>
            <person name="Jeong J.-H."/>
            <person name="Song I."/>
            <person name="Kim S."/>
            <person name="Choi T."/>
            <person name="Kim D."/>
            <person name="Ryu S."/>
            <person name="Kim W."/>
        </authorList>
    </citation>
    <scope>NUCLEOTIDE SEQUENCE [LARGE SCALE GENOMIC DNA]</scope>
    <source>
        <tissue evidence="1">Muscle</tissue>
    </source>
</reference>
<comment type="caution">
    <text evidence="1">The sequence shown here is derived from an EMBL/GenBank/DDBJ whole genome shotgun (WGS) entry which is preliminary data.</text>
</comment>
<dbReference type="EMBL" id="VSRR010000111">
    <property type="protein sequence ID" value="MPC10327.1"/>
    <property type="molecule type" value="Genomic_DNA"/>
</dbReference>
<name>A0A5B7CL38_PORTR</name>
<protein>
    <submittedName>
        <fullName evidence="1">Uncharacterized protein</fullName>
    </submittedName>
</protein>
<organism evidence="1 2">
    <name type="scientific">Portunus trituberculatus</name>
    <name type="common">Swimming crab</name>
    <name type="synonym">Neptunus trituberculatus</name>
    <dbReference type="NCBI Taxonomy" id="210409"/>
    <lineage>
        <taxon>Eukaryota</taxon>
        <taxon>Metazoa</taxon>
        <taxon>Ecdysozoa</taxon>
        <taxon>Arthropoda</taxon>
        <taxon>Crustacea</taxon>
        <taxon>Multicrustacea</taxon>
        <taxon>Malacostraca</taxon>
        <taxon>Eumalacostraca</taxon>
        <taxon>Eucarida</taxon>
        <taxon>Decapoda</taxon>
        <taxon>Pleocyemata</taxon>
        <taxon>Brachyura</taxon>
        <taxon>Eubrachyura</taxon>
        <taxon>Portunoidea</taxon>
        <taxon>Portunidae</taxon>
        <taxon>Portuninae</taxon>
        <taxon>Portunus</taxon>
    </lineage>
</organism>
<proteinExistence type="predicted"/>
<dbReference type="Proteomes" id="UP000324222">
    <property type="component" value="Unassembled WGS sequence"/>
</dbReference>
<gene>
    <name evidence="1" type="ORF">E2C01_002961</name>
</gene>
<sequence length="83" mass="9217">MEGQDRASIITSHSHPSLRKALNTHQRFSQTHTQIPSSAQSRQLHFTLINTNGERLQRTHPLLLSLQAPLDSSPSPSPLLSLT</sequence>
<evidence type="ECO:0000313" key="1">
    <source>
        <dbReference type="EMBL" id="MPC10327.1"/>
    </source>
</evidence>